<feature type="transmembrane region" description="Helical" evidence="8">
    <location>
        <begin position="38"/>
        <end position="57"/>
    </location>
</feature>
<keyword evidence="6 8" id="KW-1133">Transmembrane helix</keyword>
<name>A0A556AKN6_9BURK</name>
<comment type="caution">
    <text evidence="9">The sequence shown here is derived from an EMBL/GenBank/DDBJ whole genome shotgun (WGS) entry which is preliminary data.</text>
</comment>
<keyword evidence="7 8" id="KW-0472">Membrane</keyword>
<evidence type="ECO:0000313" key="9">
    <source>
        <dbReference type="EMBL" id="TSH93451.1"/>
    </source>
</evidence>
<evidence type="ECO:0000256" key="2">
    <source>
        <dbReference type="ARBA" id="ARBA00009212"/>
    </source>
</evidence>
<reference evidence="9 10" key="1">
    <citation type="submission" date="2019-07" db="EMBL/GenBank/DDBJ databases">
        <title>Qingshengfaniella alkalisoli gen. nov., sp. nov., isolated from saline soil.</title>
        <authorList>
            <person name="Xu L."/>
            <person name="Huang X.-X."/>
            <person name="Sun J.-Q."/>
        </authorList>
    </citation>
    <scope>NUCLEOTIDE SEQUENCE [LARGE SCALE GENOMIC DNA]</scope>
    <source>
        <strain evidence="9 10">DSM 27279</strain>
    </source>
</reference>
<feature type="transmembrane region" description="Helical" evidence="8">
    <location>
        <begin position="63"/>
        <end position="86"/>
    </location>
</feature>
<gene>
    <name evidence="9" type="ORF">FOZ76_14445</name>
</gene>
<dbReference type="Pfam" id="PF04066">
    <property type="entry name" value="MrpF_PhaF"/>
    <property type="match status" value="1"/>
</dbReference>
<keyword evidence="10" id="KW-1185">Reference proteome</keyword>
<evidence type="ECO:0000256" key="6">
    <source>
        <dbReference type="ARBA" id="ARBA00022989"/>
    </source>
</evidence>
<evidence type="ECO:0000256" key="8">
    <source>
        <dbReference type="SAM" id="Phobius"/>
    </source>
</evidence>
<evidence type="ECO:0000256" key="4">
    <source>
        <dbReference type="ARBA" id="ARBA00022475"/>
    </source>
</evidence>
<evidence type="ECO:0000256" key="5">
    <source>
        <dbReference type="ARBA" id="ARBA00022692"/>
    </source>
</evidence>
<evidence type="ECO:0000256" key="1">
    <source>
        <dbReference type="ARBA" id="ARBA00004651"/>
    </source>
</evidence>
<protein>
    <submittedName>
        <fullName evidence="9">Cation:proton antiporter</fullName>
    </submittedName>
</protein>
<dbReference type="RefSeq" id="WP_143948970.1">
    <property type="nucleotide sequence ID" value="NZ_BAABMB010000006.1"/>
</dbReference>
<organism evidence="9 10">
    <name type="scientific">Verticiella sediminum</name>
    <dbReference type="NCBI Taxonomy" id="1247510"/>
    <lineage>
        <taxon>Bacteria</taxon>
        <taxon>Pseudomonadati</taxon>
        <taxon>Pseudomonadota</taxon>
        <taxon>Betaproteobacteria</taxon>
        <taxon>Burkholderiales</taxon>
        <taxon>Alcaligenaceae</taxon>
        <taxon>Verticiella</taxon>
    </lineage>
</organism>
<keyword evidence="3" id="KW-0813">Transport</keyword>
<keyword evidence="4" id="KW-1003">Cell membrane</keyword>
<keyword evidence="5 8" id="KW-0812">Transmembrane</keyword>
<dbReference type="AlphaFoldDB" id="A0A556AKN6"/>
<dbReference type="PANTHER" id="PTHR34702:SF1">
    <property type="entry name" value="NA(+)_H(+) ANTIPORTER SUBUNIT F"/>
    <property type="match status" value="1"/>
</dbReference>
<accession>A0A556AKN6</accession>
<comment type="similarity">
    <text evidence="2">Belongs to the CPA3 antiporters (TC 2.A.63) subunit F family.</text>
</comment>
<dbReference type="PANTHER" id="PTHR34702">
    <property type="entry name" value="NA(+)/H(+) ANTIPORTER SUBUNIT F1"/>
    <property type="match status" value="1"/>
</dbReference>
<feature type="transmembrane region" description="Helical" evidence="8">
    <location>
        <begin position="6"/>
        <end position="26"/>
    </location>
</feature>
<proteinExistence type="inferred from homology"/>
<evidence type="ECO:0000256" key="7">
    <source>
        <dbReference type="ARBA" id="ARBA00023136"/>
    </source>
</evidence>
<dbReference type="EMBL" id="VLTJ01000028">
    <property type="protein sequence ID" value="TSH93451.1"/>
    <property type="molecule type" value="Genomic_DNA"/>
</dbReference>
<dbReference type="InterPro" id="IPR007208">
    <property type="entry name" value="MrpF/PhaF-like"/>
</dbReference>
<dbReference type="OrthoDB" id="9800226at2"/>
<sequence>MIEAWFPYVLGLCAAMLVVAGVCAGIRIVRGPHAADRVVALDMLCVLGVAACGLAALSSGAIAFVDIVLGVALVGFLATAAFAGFIERGARRDDDDEEAS</sequence>
<dbReference type="GO" id="GO:0005886">
    <property type="term" value="C:plasma membrane"/>
    <property type="evidence" value="ECO:0007669"/>
    <property type="project" value="UniProtKB-SubCell"/>
</dbReference>
<dbReference type="Proteomes" id="UP000318405">
    <property type="component" value="Unassembled WGS sequence"/>
</dbReference>
<evidence type="ECO:0000313" key="10">
    <source>
        <dbReference type="Proteomes" id="UP000318405"/>
    </source>
</evidence>
<dbReference type="GO" id="GO:0015385">
    <property type="term" value="F:sodium:proton antiporter activity"/>
    <property type="evidence" value="ECO:0007669"/>
    <property type="project" value="TreeGrafter"/>
</dbReference>
<comment type="subcellular location">
    <subcellularLocation>
        <location evidence="1">Cell membrane</location>
        <topology evidence="1">Multi-pass membrane protein</topology>
    </subcellularLocation>
</comment>
<evidence type="ECO:0000256" key="3">
    <source>
        <dbReference type="ARBA" id="ARBA00022448"/>
    </source>
</evidence>